<feature type="region of interest" description="Disordered" evidence="1">
    <location>
        <begin position="1"/>
        <end position="36"/>
    </location>
</feature>
<reference evidence="2" key="1">
    <citation type="submission" date="2020-06" db="EMBL/GenBank/DDBJ databases">
        <title>WGS assembly of Ceratodon purpureus strain R40.</title>
        <authorList>
            <person name="Carey S.B."/>
            <person name="Jenkins J."/>
            <person name="Shu S."/>
            <person name="Lovell J.T."/>
            <person name="Sreedasyam A."/>
            <person name="Maumus F."/>
            <person name="Tiley G.P."/>
            <person name="Fernandez-Pozo N."/>
            <person name="Barry K."/>
            <person name="Chen C."/>
            <person name="Wang M."/>
            <person name="Lipzen A."/>
            <person name="Daum C."/>
            <person name="Saski C.A."/>
            <person name="Payton A.C."/>
            <person name="Mcbreen J.C."/>
            <person name="Conrad R.E."/>
            <person name="Kollar L.M."/>
            <person name="Olsson S."/>
            <person name="Huttunen S."/>
            <person name="Landis J.B."/>
            <person name="Wickett N.J."/>
            <person name="Johnson M.G."/>
            <person name="Rensing S.A."/>
            <person name="Grimwood J."/>
            <person name="Schmutz J."/>
            <person name="Mcdaniel S.F."/>
        </authorList>
    </citation>
    <scope>NUCLEOTIDE SEQUENCE</scope>
    <source>
        <strain evidence="2">R40</strain>
    </source>
</reference>
<organism evidence="2 3">
    <name type="scientific">Ceratodon purpureus</name>
    <name type="common">Fire moss</name>
    <name type="synonym">Dicranum purpureum</name>
    <dbReference type="NCBI Taxonomy" id="3225"/>
    <lineage>
        <taxon>Eukaryota</taxon>
        <taxon>Viridiplantae</taxon>
        <taxon>Streptophyta</taxon>
        <taxon>Embryophyta</taxon>
        <taxon>Bryophyta</taxon>
        <taxon>Bryophytina</taxon>
        <taxon>Bryopsida</taxon>
        <taxon>Dicranidae</taxon>
        <taxon>Pseudoditrichales</taxon>
        <taxon>Ditrichaceae</taxon>
        <taxon>Ceratodon</taxon>
    </lineage>
</organism>
<dbReference type="AlphaFoldDB" id="A0A8T0G5C7"/>
<accession>A0A8T0G5C7</accession>
<gene>
    <name evidence="2" type="ORF">KC19_12G094600</name>
</gene>
<evidence type="ECO:0000313" key="3">
    <source>
        <dbReference type="Proteomes" id="UP000822688"/>
    </source>
</evidence>
<dbReference type="Proteomes" id="UP000822688">
    <property type="component" value="Chromosome 12"/>
</dbReference>
<protein>
    <submittedName>
        <fullName evidence="2">Uncharacterized protein</fullName>
    </submittedName>
</protein>
<evidence type="ECO:0000313" key="2">
    <source>
        <dbReference type="EMBL" id="KAG0554473.1"/>
    </source>
</evidence>
<dbReference type="EMBL" id="CM026433">
    <property type="protein sequence ID" value="KAG0554473.1"/>
    <property type="molecule type" value="Genomic_DNA"/>
</dbReference>
<evidence type="ECO:0000256" key="1">
    <source>
        <dbReference type="SAM" id="MobiDB-lite"/>
    </source>
</evidence>
<keyword evidence="3" id="KW-1185">Reference proteome</keyword>
<comment type="caution">
    <text evidence="2">The sequence shown here is derived from an EMBL/GenBank/DDBJ whole genome shotgun (WGS) entry which is preliminary data.</text>
</comment>
<name>A0A8T0G5C7_CERPU</name>
<proteinExistence type="predicted"/>
<sequence>MGRVLLPAKRRRRGPRLQSRVHPVPTKATRDSSSLSTPARSVVAMDDVHLERMNICRPCTAIPVSVELILFCLKFRILEFKIQFNRRGYSGNRPYRAKGTLPFCRAVLGLQLLVVVLAVGRL</sequence>